<dbReference type="PROSITE" id="PS51932">
    <property type="entry name" value="BMV"/>
    <property type="match status" value="1"/>
</dbReference>
<keyword evidence="4" id="KW-1185">Reference proteome</keyword>
<evidence type="ECO:0000313" key="4">
    <source>
        <dbReference type="Proteomes" id="UP000078596"/>
    </source>
</evidence>
<name>A0A191ZGN3_9GAMM</name>
<reference evidence="3 4" key="1">
    <citation type="submission" date="2016-06" db="EMBL/GenBank/DDBJ databases">
        <title>Insight into the functional genes involving in sulfur oxidation in Pearl River water.</title>
        <authorList>
            <person name="Luo J."/>
            <person name="Tan X."/>
            <person name="Lin W."/>
        </authorList>
    </citation>
    <scope>NUCLEOTIDE SEQUENCE [LARGE SCALE GENOMIC DNA]</scope>
    <source>
        <strain evidence="3 4">LS2</strain>
    </source>
</reference>
<dbReference type="Proteomes" id="UP000078596">
    <property type="component" value="Chromosome"/>
</dbReference>
<dbReference type="InterPro" id="IPR004992">
    <property type="entry name" value="EutN_CcmL"/>
</dbReference>
<dbReference type="RefSeq" id="WP_066099406.1">
    <property type="nucleotide sequence ID" value="NZ_CP016027.1"/>
</dbReference>
<dbReference type="SUPFAM" id="SSF159133">
    <property type="entry name" value="EutN/CcmL-like"/>
    <property type="match status" value="1"/>
</dbReference>
<dbReference type="OrthoDB" id="540628at2"/>
<accession>A0A191ZGN3</accession>
<gene>
    <name evidence="3" type="ORF">A9404_06300</name>
</gene>
<protein>
    <submittedName>
        <fullName evidence="3">Carboxysome peptide B</fullName>
    </submittedName>
</protein>
<dbReference type="InterPro" id="IPR036677">
    <property type="entry name" value="EutN_CcmL_sf"/>
</dbReference>
<dbReference type="CDD" id="cd01614">
    <property type="entry name" value="EutN_CcmL"/>
    <property type="match status" value="1"/>
</dbReference>
<evidence type="ECO:0000313" key="3">
    <source>
        <dbReference type="EMBL" id="ANJ67044.1"/>
    </source>
</evidence>
<dbReference type="AlphaFoldDB" id="A0A191ZGN3"/>
<dbReference type="EMBL" id="CP016027">
    <property type="protein sequence ID" value="ANJ67044.1"/>
    <property type="molecule type" value="Genomic_DNA"/>
</dbReference>
<dbReference type="Pfam" id="PF03319">
    <property type="entry name" value="EutN_CcmL"/>
    <property type="match status" value="1"/>
</dbReference>
<proteinExistence type="predicted"/>
<dbReference type="Gene3D" id="2.40.50.220">
    <property type="entry name" value="EutN/Ccml"/>
    <property type="match status" value="1"/>
</dbReference>
<evidence type="ECO:0000256" key="1">
    <source>
        <dbReference type="ARBA" id="ARBA00024322"/>
    </source>
</evidence>
<sequence>MEIMRVRSDLIATRRIEGLKHISLRVLEDASGKLSVACDPIGVPEGSWVFTISGSAARYGVGDFDILTDMTIGGIIDHWEA</sequence>
<dbReference type="GO" id="GO:0031469">
    <property type="term" value="C:bacterial microcompartment"/>
    <property type="evidence" value="ECO:0007669"/>
    <property type="project" value="UniProtKB-SubCell"/>
</dbReference>
<keyword evidence="2" id="KW-1283">Bacterial microcompartment</keyword>
<dbReference type="NCBIfam" id="TIGR02704">
    <property type="entry name" value="carboxysome_B"/>
    <property type="match status" value="1"/>
</dbReference>
<dbReference type="STRING" id="1860122.A9404_06300"/>
<comment type="subcellular location">
    <subcellularLocation>
        <location evidence="1">Bacterial microcompartment</location>
    </subcellularLocation>
</comment>
<dbReference type="KEGG" id="haz:A9404_06300"/>
<evidence type="ECO:0000256" key="2">
    <source>
        <dbReference type="ARBA" id="ARBA00024446"/>
    </source>
</evidence>
<organism evidence="3 4">
    <name type="scientific">Halothiobacillus diazotrophicus</name>
    <dbReference type="NCBI Taxonomy" id="1860122"/>
    <lineage>
        <taxon>Bacteria</taxon>
        <taxon>Pseudomonadati</taxon>
        <taxon>Pseudomonadota</taxon>
        <taxon>Gammaproteobacteria</taxon>
        <taxon>Chromatiales</taxon>
        <taxon>Halothiobacillaceae</taxon>
        <taxon>Halothiobacillus</taxon>
    </lineage>
</organism>
<dbReference type="InterPro" id="IPR014077">
    <property type="entry name" value="CsoS4B"/>
</dbReference>